<dbReference type="OrthoDB" id="439808at2759"/>
<feature type="region of interest" description="Disordered" evidence="2">
    <location>
        <begin position="93"/>
        <end position="185"/>
    </location>
</feature>
<evidence type="ECO:0000256" key="2">
    <source>
        <dbReference type="SAM" id="MobiDB-lite"/>
    </source>
</evidence>
<feature type="domain" description="RRM" evidence="3">
    <location>
        <begin position="853"/>
        <end position="933"/>
    </location>
</feature>
<dbReference type="InterPro" id="IPR000504">
    <property type="entry name" value="RRM_dom"/>
</dbReference>
<evidence type="ECO:0000313" key="5">
    <source>
        <dbReference type="Proteomes" id="UP000092716"/>
    </source>
</evidence>
<dbReference type="GO" id="GO:0005730">
    <property type="term" value="C:nucleolus"/>
    <property type="evidence" value="ECO:0007669"/>
    <property type="project" value="TreeGrafter"/>
</dbReference>
<dbReference type="VEuPathDB" id="PlasmoDB:PCOAH_00027280"/>
<accession>A0A1B1DZ32</accession>
<gene>
    <name evidence="4" type="ORF">PCOAH_00027280</name>
</gene>
<evidence type="ECO:0000256" key="1">
    <source>
        <dbReference type="PROSITE-ProRule" id="PRU00176"/>
    </source>
</evidence>
<dbReference type="PROSITE" id="PS50102">
    <property type="entry name" value="RRM"/>
    <property type="match status" value="1"/>
</dbReference>
<feature type="compositionally biased region" description="Polar residues" evidence="2">
    <location>
        <begin position="117"/>
        <end position="126"/>
    </location>
</feature>
<feature type="compositionally biased region" description="Polar residues" evidence="2">
    <location>
        <begin position="144"/>
        <end position="168"/>
    </location>
</feature>
<feature type="compositionally biased region" description="Basic and acidic residues" evidence="2">
    <location>
        <begin position="351"/>
        <end position="373"/>
    </location>
</feature>
<feature type="compositionally biased region" description="Basic and acidic residues" evidence="2">
    <location>
        <begin position="333"/>
        <end position="344"/>
    </location>
</feature>
<dbReference type="SUPFAM" id="SSF54928">
    <property type="entry name" value="RNA-binding domain, RBD"/>
    <property type="match status" value="1"/>
</dbReference>
<feature type="compositionally biased region" description="Low complexity" evidence="2">
    <location>
        <begin position="131"/>
        <end position="143"/>
    </location>
</feature>
<proteinExistence type="predicted"/>
<dbReference type="Proteomes" id="UP000092716">
    <property type="component" value="Chromosome 9"/>
</dbReference>
<organism evidence="4 5">
    <name type="scientific">Plasmodium coatneyi</name>
    <dbReference type="NCBI Taxonomy" id="208452"/>
    <lineage>
        <taxon>Eukaryota</taxon>
        <taxon>Sar</taxon>
        <taxon>Alveolata</taxon>
        <taxon>Apicomplexa</taxon>
        <taxon>Aconoidasida</taxon>
        <taxon>Haemosporida</taxon>
        <taxon>Plasmodiidae</taxon>
        <taxon>Plasmodium</taxon>
    </lineage>
</organism>
<feature type="compositionally biased region" description="Low complexity" evidence="2">
    <location>
        <begin position="1411"/>
        <end position="1426"/>
    </location>
</feature>
<feature type="region of interest" description="Disordered" evidence="2">
    <location>
        <begin position="701"/>
        <end position="720"/>
    </location>
</feature>
<dbReference type="InterPro" id="IPR012677">
    <property type="entry name" value="Nucleotide-bd_a/b_plait_sf"/>
</dbReference>
<evidence type="ECO:0000313" key="4">
    <source>
        <dbReference type="EMBL" id="ANQ08062.1"/>
    </source>
</evidence>
<feature type="compositionally biased region" description="Basic and acidic residues" evidence="2">
    <location>
        <begin position="309"/>
        <end position="326"/>
    </location>
</feature>
<keyword evidence="1" id="KW-0694">RNA-binding</keyword>
<dbReference type="GO" id="GO:0071011">
    <property type="term" value="C:precatalytic spliceosome"/>
    <property type="evidence" value="ECO:0007669"/>
    <property type="project" value="TreeGrafter"/>
</dbReference>
<dbReference type="EMBL" id="CP016247">
    <property type="protein sequence ID" value="ANQ08062.1"/>
    <property type="molecule type" value="Genomic_DNA"/>
</dbReference>
<dbReference type="PANTHER" id="PTHR48030:SF3">
    <property type="entry name" value="SPLICING FACTOR 3B SUBUNIT 4"/>
    <property type="match status" value="1"/>
</dbReference>
<protein>
    <recommendedName>
        <fullName evidence="3">RRM domain-containing protein</fullName>
    </recommendedName>
</protein>
<name>A0A1B1DZ32_9APIC</name>
<dbReference type="Gene3D" id="3.30.70.330">
    <property type="match status" value="1"/>
</dbReference>
<dbReference type="PANTHER" id="PTHR48030">
    <property type="entry name" value="SPLICING FACTOR 3B SUBUNIT 4"/>
    <property type="match status" value="1"/>
</dbReference>
<dbReference type="KEGG" id="pcot:PCOAH_00027280"/>
<feature type="compositionally biased region" description="Basic and acidic residues" evidence="2">
    <location>
        <begin position="93"/>
        <end position="108"/>
    </location>
</feature>
<sequence length="1557" mass="175870">MNGTYYDTKDNNSNDNVNDDFLNYPNFKKFIDSNNNNSEHENFEESRKYIHREITKTLNANSVKACRNVDERNLAGNTSNEFCLRSMENKSNKKDFSYSGKNDSEIKGSRSLKNFGHFSNSSTSARRSNEGSTFSGQTGQSSFCHPNSSSGMNNLGNASNLGSMNSHHAGNVKGNFDTGSPRSSQFFHITSSNELSDRNNHHYRPISYLKEGEMNNENMDRINEALLLKEKKNLLKHEFFFSQPRCNTPLEQGDNRTALNLDNSMCENGHKLGYARSSSMNNHACDLVRSNGIMEDAKFNTFTSNEFGTMRREPPGLVPIKEEDIRKKKTKKKERDREKMKDSEKSEDDDAKASEKKKAKNGEPEKIRKKEHQNIAHFIKQQILENAKMEMGTFGDHFKGSEIFPNSHVNGVGVPLDSNNAKMNMSNIVGGMHNGNHPHRYEVKNHMLGFQGRMSEKKDVNNFVGLESDPNKFKKYNHLKDNFHLNNNQRQFYPKVDHRKNNSELFLTTDVNEKVYANNIMYDDYFTIENMETCEEKKEFFKNQGYSNKMNKESSLSFRMHPNFDRKELITHKKKNFHFAGNRDLSTSTNHVKSDYYNESSMNEFSVDEFSSQYIFSPKDYLGNNLNGEVIGMDGHMEKMEYASSLLGGRVGDQYSAHGSRLPNGVIVAPSLMYDNCNEHAGRHKNRSAVTHADFASTSLNGNVRSSTVHTDNNGQEGEKQTMSNLVNAFTLKRDENYYQNRREMMHLNEMSKTNSVSITDVGSVVFNSNNCSVSNGDGRSMNNNSYVSSSIFPGEAAQGSNSSMFRTYDMVSPKGGIPNGSNYQQSENNGIENGIDNRIDNGMENENEESVIKLFFGNLAPITTEKDMHNLFSNFGKCDSLIILKDRRSKSRGSGFVTFYNMQEAVNAIKSLNNKIILSGAHKPLEVRFPENKEEKKVRTKLLNAAKWKGKKIAPSGCLPISTEDILNQNSLHMNNGPGGNQHVPFLNQMETRSYFLTENEGALYDIKESVMFGSTGEGMLERAKENHYACSEDFSEVRKAASETTNDTVITDYVNRVEEGSNICSSSQHNSYKRGQDNLPDNMNNMSLSKQRKEYSKFLPKFLLDNNSHGNLASNSFQSLDEAFGSIRKFYFDADMEEVSVGSNGFAGALEVNGGLDRKVVHEIVHEKMPALRSESSTVGEDTVYRHDSIDSVRSFRKGDIQNGNVTKASNFSANGFPSGNFPPNSFNSSGQVMDEGDEAHSYFSSFCHGFPLQSKIMDEPNNTFFSYLNKEKSLESHNMGEEEVYQHKIDFCKKGGQFPGMNELDEINHFRQLTELEEVSEAYERGKSENDMRNLLLRGVEEMAEVGKEENLLSDIYEGNKDMNSPPTDDDGYSNMNVHYLGFDLSRLIQINEDILLPQGEDMKKNDSNSNSNNSNSNFNVDSTSHEVVEVSHLNRKEIMASDFYQHGRSSSNDGSDKCKLNVGHELGTMDLLNADLFGNKKFDLNDNLSDEMLGNLISLYAQNKSSMITSHMFSYLNNVLGEINSALEIFNKFSVKTSVKNVSEEEEEDSPPE</sequence>
<dbReference type="RefSeq" id="XP_019914757.1">
    <property type="nucleotide sequence ID" value="XM_020059533.1"/>
</dbReference>
<dbReference type="SMART" id="SM00360">
    <property type="entry name" value="RRM"/>
    <property type="match status" value="1"/>
</dbReference>
<dbReference type="GO" id="GO:0003723">
    <property type="term" value="F:RNA binding"/>
    <property type="evidence" value="ECO:0007669"/>
    <property type="project" value="UniProtKB-UniRule"/>
</dbReference>
<keyword evidence="5" id="KW-1185">Reference proteome</keyword>
<dbReference type="InterPro" id="IPR052084">
    <property type="entry name" value="SF3B4_spliceosome_assoc"/>
</dbReference>
<dbReference type="GeneID" id="30909456"/>
<evidence type="ECO:0000259" key="3">
    <source>
        <dbReference type="PROSITE" id="PS50102"/>
    </source>
</evidence>
<feature type="region of interest" description="Disordered" evidence="2">
    <location>
        <begin position="305"/>
        <end position="373"/>
    </location>
</feature>
<feature type="region of interest" description="Disordered" evidence="2">
    <location>
        <begin position="1403"/>
        <end position="1426"/>
    </location>
</feature>
<reference evidence="5" key="1">
    <citation type="submission" date="2016-06" db="EMBL/GenBank/DDBJ databases">
        <title>First high quality genome sequence of Plasmodium coatneyi using continuous long reads from single molecule, real-time sequencing.</title>
        <authorList>
            <person name="Chien J.-T."/>
            <person name="Pakala S.B."/>
            <person name="Geraldo J.A."/>
            <person name="Lapp S.A."/>
            <person name="Barnwell J.W."/>
            <person name="Kissinger J.C."/>
            <person name="Galinski M.R."/>
            <person name="Humphrey J.C."/>
        </authorList>
    </citation>
    <scope>NUCLEOTIDE SEQUENCE [LARGE SCALE GENOMIC DNA]</scope>
    <source>
        <strain evidence="5">Hackeri</strain>
    </source>
</reference>
<dbReference type="GO" id="GO:0048026">
    <property type="term" value="P:positive regulation of mRNA splicing, via spliceosome"/>
    <property type="evidence" value="ECO:0007669"/>
    <property type="project" value="TreeGrafter"/>
</dbReference>
<dbReference type="InterPro" id="IPR035979">
    <property type="entry name" value="RBD_domain_sf"/>
</dbReference>
<dbReference type="Pfam" id="PF00076">
    <property type="entry name" value="RRM_1"/>
    <property type="match status" value="1"/>
</dbReference>